<dbReference type="GO" id="GO:0005524">
    <property type="term" value="F:ATP binding"/>
    <property type="evidence" value="ECO:0007669"/>
    <property type="project" value="UniProtKB-KW"/>
</dbReference>
<keyword evidence="4" id="KW-0808">Transferase</keyword>
<evidence type="ECO:0000256" key="5">
    <source>
        <dbReference type="ARBA" id="ARBA00022741"/>
    </source>
</evidence>
<evidence type="ECO:0000313" key="10">
    <source>
        <dbReference type="EMBL" id="AOT70902.1"/>
    </source>
</evidence>
<dbReference type="InterPro" id="IPR022066">
    <property type="entry name" value="PdtaS_GAF"/>
</dbReference>
<keyword evidence="6 10" id="KW-0418">Kinase</keyword>
<evidence type="ECO:0000256" key="8">
    <source>
        <dbReference type="ARBA" id="ARBA00023012"/>
    </source>
</evidence>
<dbReference type="Pfam" id="PF02518">
    <property type="entry name" value="HATPase_c"/>
    <property type="match status" value="1"/>
</dbReference>
<dbReference type="SMART" id="SM00387">
    <property type="entry name" value="HATPase_c"/>
    <property type="match status" value="1"/>
</dbReference>
<gene>
    <name evidence="10" type="ORF">Gferi_15845</name>
</gene>
<dbReference type="Gene3D" id="3.30.565.10">
    <property type="entry name" value="Histidine kinase-like ATPase, C-terminal domain"/>
    <property type="match status" value="1"/>
</dbReference>
<protein>
    <recommendedName>
        <fullName evidence="2">histidine kinase</fullName>
        <ecNumber evidence="2">2.7.13.3</ecNumber>
    </recommendedName>
</protein>
<evidence type="ECO:0000256" key="1">
    <source>
        <dbReference type="ARBA" id="ARBA00000085"/>
    </source>
</evidence>
<dbReference type="RefSeq" id="WP_069978171.1">
    <property type="nucleotide sequence ID" value="NZ_CP017269.1"/>
</dbReference>
<proteinExistence type="predicted"/>
<keyword evidence="5" id="KW-0547">Nucleotide-binding</keyword>
<dbReference type="InterPro" id="IPR035965">
    <property type="entry name" value="PAS-like_dom_sf"/>
</dbReference>
<dbReference type="Gene3D" id="3.30.450.20">
    <property type="entry name" value="PAS domain"/>
    <property type="match status" value="1"/>
</dbReference>
<dbReference type="InterPro" id="IPR003594">
    <property type="entry name" value="HATPase_dom"/>
</dbReference>
<dbReference type="KEGG" id="gfe:Gferi_15845"/>
<dbReference type="Gene3D" id="3.30.450.280">
    <property type="entry name" value="GAF domain"/>
    <property type="match status" value="1"/>
</dbReference>
<dbReference type="PANTHER" id="PTHR41523">
    <property type="entry name" value="TWO-COMPONENT SYSTEM SENSOR PROTEIN"/>
    <property type="match status" value="1"/>
</dbReference>
<organism evidence="10 11">
    <name type="scientific">Geosporobacter ferrireducens</name>
    <dbReference type="NCBI Taxonomy" id="1424294"/>
    <lineage>
        <taxon>Bacteria</taxon>
        <taxon>Bacillati</taxon>
        <taxon>Bacillota</taxon>
        <taxon>Clostridia</taxon>
        <taxon>Peptostreptococcales</taxon>
        <taxon>Thermotaleaceae</taxon>
        <taxon>Geosporobacter</taxon>
    </lineage>
</organism>
<reference evidence="10 11" key="1">
    <citation type="submission" date="2016-09" db="EMBL/GenBank/DDBJ databases">
        <title>Genomic analysis reveals versatility of anaerobic energy metabolism of Geosporobacter ferrireducens IRF9 of phylum Firmicutes.</title>
        <authorList>
            <person name="Kim S.-J."/>
        </authorList>
    </citation>
    <scope>NUCLEOTIDE SEQUENCE [LARGE SCALE GENOMIC DNA]</scope>
    <source>
        <strain evidence="10 11">IRF9</strain>
    </source>
</reference>
<dbReference type="Pfam" id="PF07568">
    <property type="entry name" value="HisKA_2"/>
    <property type="match status" value="1"/>
</dbReference>
<dbReference type="SUPFAM" id="SSF55785">
    <property type="entry name" value="PYP-like sensor domain (PAS domain)"/>
    <property type="match status" value="1"/>
</dbReference>
<dbReference type="InterPro" id="IPR038424">
    <property type="entry name" value="H_kinase_PdtaS_GAF_sf"/>
</dbReference>
<dbReference type="PANTHER" id="PTHR41523:SF8">
    <property type="entry name" value="ETHYLENE RESPONSE SENSOR PROTEIN"/>
    <property type="match status" value="1"/>
</dbReference>
<keyword evidence="8" id="KW-0902">Two-component regulatory system</keyword>
<name>A0A1D8GJ85_9FIRM</name>
<dbReference type="Pfam" id="PF12282">
    <property type="entry name" value="GAF_PdtaS"/>
    <property type="match status" value="1"/>
</dbReference>
<accession>A0A1D8GJ85</accession>
<dbReference type="GO" id="GO:0004673">
    <property type="term" value="F:protein histidine kinase activity"/>
    <property type="evidence" value="ECO:0007669"/>
    <property type="project" value="UniProtKB-EC"/>
</dbReference>
<dbReference type="SUPFAM" id="SSF55874">
    <property type="entry name" value="ATPase domain of HSP90 chaperone/DNA topoisomerase II/histidine kinase"/>
    <property type="match status" value="1"/>
</dbReference>
<keyword evidence="7" id="KW-0067">ATP-binding</keyword>
<dbReference type="InterPro" id="IPR036890">
    <property type="entry name" value="HATPase_C_sf"/>
</dbReference>
<evidence type="ECO:0000256" key="7">
    <source>
        <dbReference type="ARBA" id="ARBA00022840"/>
    </source>
</evidence>
<dbReference type="EMBL" id="CP017269">
    <property type="protein sequence ID" value="AOT70902.1"/>
    <property type="molecule type" value="Genomic_DNA"/>
</dbReference>
<dbReference type="InterPro" id="IPR011495">
    <property type="entry name" value="Sig_transdc_His_kin_sub2_dim/P"/>
</dbReference>
<evidence type="ECO:0000259" key="9">
    <source>
        <dbReference type="PROSITE" id="PS50109"/>
    </source>
</evidence>
<evidence type="ECO:0000313" key="11">
    <source>
        <dbReference type="Proteomes" id="UP000095743"/>
    </source>
</evidence>
<feature type="domain" description="Histidine kinase" evidence="9">
    <location>
        <begin position="278"/>
        <end position="469"/>
    </location>
</feature>
<evidence type="ECO:0000256" key="4">
    <source>
        <dbReference type="ARBA" id="ARBA00022679"/>
    </source>
</evidence>
<keyword evidence="3" id="KW-0597">Phosphoprotein</keyword>
<evidence type="ECO:0000256" key="2">
    <source>
        <dbReference type="ARBA" id="ARBA00012438"/>
    </source>
</evidence>
<evidence type="ECO:0000256" key="3">
    <source>
        <dbReference type="ARBA" id="ARBA00022553"/>
    </source>
</evidence>
<comment type="catalytic activity">
    <reaction evidence="1">
        <text>ATP + protein L-histidine = ADP + protein N-phospho-L-histidine.</text>
        <dbReference type="EC" id="2.7.13.3"/>
    </reaction>
</comment>
<sequence length="469" mass="52772">MLRELCYMHTNLSDTDINKLENIAANLPIIADLVKADVFIDCMTRDSNTAIVVAEAKPSIYPSMYKYTVVGELALRENEPAALRTLEIGMATRDLKAITQENMSVKQNVVPIKNDIGKTIGVLIMEQDITDHVNQNKHMEILAETAEQLTETLISFMDKENNITYHVNDAIVMFDKQGIATFTNPMADELYKKLGYRDNIIGMNFNNLVFDGSVFDKVIGEQSFNIREIDVGKLSLQVKYAVVKQKNRLVGVIMLIKDITEVKEKEKELILKSVAIREIHHRVKNNLQTIASLLRLQSRRIDNELAKKSFHESISRILSIAVTHEILAQNGVDDVDIKTILSRIKDSTLDYGLAPHKHIQIEIQGDSFTIDSDKATSIALVVNELLQNCLEYAFPDRDSGSIEVWIRRGSMYSSISIIDNGVGFNVYEVRQGSLGLKIVNSIVQDKLSGDLHIDSSPEGTKIIFDFKNE</sequence>
<keyword evidence="11" id="KW-1185">Reference proteome</keyword>
<dbReference type="STRING" id="1424294.Gferi_15845"/>
<dbReference type="GO" id="GO:0000160">
    <property type="term" value="P:phosphorelay signal transduction system"/>
    <property type="evidence" value="ECO:0007669"/>
    <property type="project" value="UniProtKB-KW"/>
</dbReference>
<dbReference type="PROSITE" id="PS50109">
    <property type="entry name" value="HIS_KIN"/>
    <property type="match status" value="1"/>
</dbReference>
<dbReference type="AlphaFoldDB" id="A0A1D8GJ85"/>
<dbReference type="OrthoDB" id="9767435at2"/>
<evidence type="ECO:0000256" key="6">
    <source>
        <dbReference type="ARBA" id="ARBA00022777"/>
    </source>
</evidence>
<dbReference type="InterPro" id="IPR005467">
    <property type="entry name" value="His_kinase_dom"/>
</dbReference>
<dbReference type="Proteomes" id="UP000095743">
    <property type="component" value="Chromosome"/>
</dbReference>
<dbReference type="EC" id="2.7.13.3" evidence="2"/>